<comment type="caution">
    <text evidence="2">The sequence shown here is derived from an EMBL/GenBank/DDBJ whole genome shotgun (WGS) entry which is preliminary data.</text>
</comment>
<proteinExistence type="predicted"/>
<dbReference type="InterPro" id="IPR012902">
    <property type="entry name" value="N_methyl_site"/>
</dbReference>
<dbReference type="RefSeq" id="WP_123675938.1">
    <property type="nucleotide sequence ID" value="NZ_DAMBYI010000001.1"/>
</dbReference>
<organism evidence="2 3">
    <name type="scientific">Diaphorobacter nitroreducens</name>
    <dbReference type="NCBI Taxonomy" id="164759"/>
    <lineage>
        <taxon>Bacteria</taxon>
        <taxon>Pseudomonadati</taxon>
        <taxon>Pseudomonadota</taxon>
        <taxon>Betaproteobacteria</taxon>
        <taxon>Burkholderiales</taxon>
        <taxon>Comamonadaceae</taxon>
        <taxon>Diaphorobacter</taxon>
    </lineage>
</organism>
<evidence type="ECO:0000256" key="1">
    <source>
        <dbReference type="SAM" id="Phobius"/>
    </source>
</evidence>
<feature type="transmembrane region" description="Helical" evidence="1">
    <location>
        <begin position="20"/>
        <end position="43"/>
    </location>
</feature>
<keyword evidence="1" id="KW-0472">Membrane</keyword>
<sequence length="305" mass="31872">MRTQTILSAAGPLKQRGVTLIELMVGLSIGLLVVAVALGALMVSRGVTGTVSDASGIQQQASYAMRIIGQQLRQSGSLFLDLNPSGATTEAAGSLALVPVGFVATIGTPGGGLDTFDPATNALGGTASPVALTAGYSRYMEPLFPGGTAQYTGRNCLGGPADTNTTHQRIESTFSLNGSELRCRGNGATAQPLVQNVANFQVRYLLQDNTSTPGNPQIRYFTADNIPDADGNGQPDWSRIQAVEVCLVLYGNEAIDMPPGSSYTDCDGSTQVNMTSLTGARARRMHIPFRNVFQLRSQGLVGSAL</sequence>
<dbReference type="Pfam" id="PF16074">
    <property type="entry name" value="PilW"/>
    <property type="match status" value="1"/>
</dbReference>
<dbReference type="PROSITE" id="PS00409">
    <property type="entry name" value="PROKAR_NTER_METHYL"/>
    <property type="match status" value="1"/>
</dbReference>
<gene>
    <name evidence="2" type="ORF">EDC60_1964</name>
</gene>
<dbReference type="Proteomes" id="UP000271868">
    <property type="component" value="Unassembled WGS sequence"/>
</dbReference>
<keyword evidence="3" id="KW-1185">Reference proteome</keyword>
<protein>
    <submittedName>
        <fullName evidence="2">Type IV pilus assembly protein PilW</fullName>
    </submittedName>
</protein>
<dbReference type="NCBIfam" id="TIGR02532">
    <property type="entry name" value="IV_pilin_GFxxxE"/>
    <property type="match status" value="1"/>
</dbReference>
<keyword evidence="1" id="KW-1133">Transmembrane helix</keyword>
<evidence type="ECO:0000313" key="2">
    <source>
        <dbReference type="EMBL" id="ROR47237.1"/>
    </source>
</evidence>
<dbReference type="GO" id="GO:0043683">
    <property type="term" value="P:type IV pilus assembly"/>
    <property type="evidence" value="ECO:0007669"/>
    <property type="project" value="InterPro"/>
</dbReference>
<dbReference type="Pfam" id="PF07963">
    <property type="entry name" value="N_methyl"/>
    <property type="match status" value="1"/>
</dbReference>
<dbReference type="AlphaFoldDB" id="A0AAX1WUB8"/>
<dbReference type="InterPro" id="IPR032092">
    <property type="entry name" value="PilW"/>
</dbReference>
<reference evidence="2 3" key="1">
    <citation type="submission" date="2018-11" db="EMBL/GenBank/DDBJ databases">
        <title>Genomic Encyclopedia of Type Strains, Phase IV (KMG-IV): sequencing the most valuable type-strain genomes for metagenomic binning, comparative biology and taxonomic classification.</title>
        <authorList>
            <person name="Goeker M."/>
        </authorList>
    </citation>
    <scope>NUCLEOTIDE SEQUENCE [LARGE SCALE GENOMIC DNA]</scope>
    <source>
        <strain evidence="2 3">DSM 15985</strain>
    </source>
</reference>
<accession>A0AAX1WUB8</accession>
<dbReference type="EMBL" id="RJVL01000004">
    <property type="protein sequence ID" value="ROR47237.1"/>
    <property type="molecule type" value="Genomic_DNA"/>
</dbReference>
<name>A0AAX1WUB8_9BURK</name>
<keyword evidence="1" id="KW-0812">Transmembrane</keyword>
<evidence type="ECO:0000313" key="3">
    <source>
        <dbReference type="Proteomes" id="UP000271868"/>
    </source>
</evidence>